<reference evidence="9" key="2">
    <citation type="submission" date="2017-06" db="EMBL/GenBank/DDBJ databases">
        <title>The pomegranate genome and the genomics of punicalagin biosynthesis.</title>
        <authorList>
            <person name="Xu C."/>
        </authorList>
    </citation>
    <scope>NUCLEOTIDE SEQUENCE [LARGE SCALE GENOMIC DNA]</scope>
    <source>
        <tissue evidence="9">Fresh leaf</tissue>
    </source>
</reference>
<reference evidence="10" key="1">
    <citation type="journal article" date="2017" name="Plant J.">
        <title>The pomegranate (Punica granatum L.) genome and the genomics of punicalagin biosynthesis.</title>
        <authorList>
            <person name="Qin G."/>
            <person name="Xu C."/>
            <person name="Ming R."/>
            <person name="Tang H."/>
            <person name="Guyot R."/>
            <person name="Kramer E.M."/>
            <person name="Hu Y."/>
            <person name="Yi X."/>
            <person name="Qi Y."/>
            <person name="Xu X."/>
            <person name="Gao Z."/>
            <person name="Pan H."/>
            <person name="Jian J."/>
            <person name="Tian Y."/>
            <person name="Yue Z."/>
            <person name="Xu Y."/>
        </authorList>
    </citation>
    <scope>NUCLEOTIDE SEQUENCE [LARGE SCALE GENOMIC DNA]</scope>
    <source>
        <strain evidence="10">cv. Dabenzi</strain>
    </source>
</reference>
<feature type="region of interest" description="Disordered" evidence="6">
    <location>
        <begin position="62"/>
        <end position="123"/>
    </location>
</feature>
<keyword evidence="5" id="KW-0539">Nucleus</keyword>
<dbReference type="PANTHER" id="PTHR45764">
    <property type="entry name" value="BZIP TRANSCRIPTION FACTOR 44"/>
    <property type="match status" value="1"/>
</dbReference>
<dbReference type="GO" id="GO:0045893">
    <property type="term" value="P:positive regulation of DNA-templated transcription"/>
    <property type="evidence" value="ECO:0007669"/>
    <property type="project" value="TreeGrafter"/>
</dbReference>
<dbReference type="GO" id="GO:0046982">
    <property type="term" value="F:protein heterodimerization activity"/>
    <property type="evidence" value="ECO:0007669"/>
    <property type="project" value="UniProtKB-ARBA"/>
</dbReference>
<dbReference type="GO" id="GO:0003700">
    <property type="term" value="F:DNA-binding transcription factor activity"/>
    <property type="evidence" value="ECO:0007669"/>
    <property type="project" value="InterPro"/>
</dbReference>
<protein>
    <submittedName>
        <fullName evidence="12">Basic leucine zipper 4-like</fullName>
    </submittedName>
</protein>
<dbReference type="PANTHER" id="PTHR45764:SF21">
    <property type="entry name" value="OS03G0770000 PROTEIN"/>
    <property type="match status" value="1"/>
</dbReference>
<reference evidence="12" key="4">
    <citation type="submission" date="2025-04" db="UniProtKB">
        <authorList>
            <consortium name="RefSeq"/>
        </authorList>
    </citation>
    <scope>IDENTIFICATION</scope>
    <source>
        <tissue evidence="12">Leaf</tissue>
    </source>
</reference>
<keyword evidence="2" id="KW-0805">Transcription regulation</keyword>
<dbReference type="GO" id="GO:0000976">
    <property type="term" value="F:transcription cis-regulatory region binding"/>
    <property type="evidence" value="ECO:0007669"/>
    <property type="project" value="TreeGrafter"/>
</dbReference>
<proteinExistence type="predicted"/>
<accession>A0A218XBJ1</accession>
<sequence>MLQFFPVLSFPLLPLLKQVSVAMMSVFPAGILPVPMPEIPLPSFETDFMPWGCAEPDLLAAHSPKPVISSPSGSDESTQNHHNSSSNNSDDQKTGTTSSIMDERKRRRMISNRESARRSRMRKQKHLENLRNQVNRLRIENRELTNKLRFVLYHCHRVRTDNDRLRSEHFALLQKLASYSEIMLLQQHQQFVPAAWPCNALISSEKIPSLIT</sequence>
<name>A0A218XBJ1_PUNGR</name>
<organism evidence="9 10">
    <name type="scientific">Punica granatum</name>
    <name type="common">Pomegranate</name>
    <dbReference type="NCBI Taxonomy" id="22663"/>
    <lineage>
        <taxon>Eukaryota</taxon>
        <taxon>Viridiplantae</taxon>
        <taxon>Streptophyta</taxon>
        <taxon>Embryophyta</taxon>
        <taxon>Tracheophyta</taxon>
        <taxon>Spermatophyta</taxon>
        <taxon>Magnoliopsida</taxon>
        <taxon>eudicotyledons</taxon>
        <taxon>Gunneridae</taxon>
        <taxon>Pentapetalae</taxon>
        <taxon>rosids</taxon>
        <taxon>malvids</taxon>
        <taxon>Myrtales</taxon>
        <taxon>Lythraceae</taxon>
        <taxon>Punica</taxon>
    </lineage>
</organism>
<dbReference type="PROSITE" id="PS00036">
    <property type="entry name" value="BZIP_BASIC"/>
    <property type="match status" value="1"/>
</dbReference>
<feature type="domain" description="BZIP" evidence="8">
    <location>
        <begin position="102"/>
        <end position="148"/>
    </location>
</feature>
<dbReference type="InterPro" id="IPR045314">
    <property type="entry name" value="bZIP_plant_GBF1"/>
</dbReference>
<reference evidence="11" key="3">
    <citation type="journal article" date="2020" name="Plant Biotechnol. J.">
        <title>The pomegranate (Punica granatum L.) draft genome dissects genetic divergence between soft- and hard-seeded cultivars.</title>
        <authorList>
            <person name="Luo X."/>
            <person name="Li H."/>
            <person name="Wu Z."/>
            <person name="Yao W."/>
            <person name="Zhao P."/>
            <person name="Cao D."/>
            <person name="Yu H."/>
            <person name="Li K."/>
            <person name="Poudel K."/>
            <person name="Zhao D."/>
            <person name="Zhang F."/>
            <person name="Xia X."/>
            <person name="Chen L."/>
            <person name="Wang Q."/>
            <person name="Jing D."/>
            <person name="Cao S."/>
        </authorList>
    </citation>
    <scope>NUCLEOTIDE SEQUENCE [LARGE SCALE GENOMIC DNA]</scope>
</reference>
<gene>
    <name evidence="12" type="primary">LOC116206908</name>
    <name evidence="9" type="ORF">CDL15_Pgr001654</name>
</gene>
<keyword evidence="11" id="KW-1185">Reference proteome</keyword>
<dbReference type="AlphaFoldDB" id="A0A218XBJ1"/>
<dbReference type="RefSeq" id="XP_031395606.1">
    <property type="nucleotide sequence ID" value="XM_031539746.1"/>
</dbReference>
<dbReference type="InterPro" id="IPR046347">
    <property type="entry name" value="bZIP_sf"/>
</dbReference>
<feature type="signal peptide" evidence="7">
    <location>
        <begin position="1"/>
        <end position="22"/>
    </location>
</feature>
<dbReference type="SUPFAM" id="SSF57959">
    <property type="entry name" value="Leucine zipper domain"/>
    <property type="match status" value="1"/>
</dbReference>
<comment type="subcellular location">
    <subcellularLocation>
        <location evidence="1">Nucleus</location>
    </subcellularLocation>
</comment>
<evidence type="ECO:0000256" key="1">
    <source>
        <dbReference type="ARBA" id="ARBA00004123"/>
    </source>
</evidence>
<dbReference type="GeneID" id="116206908"/>
<dbReference type="PROSITE" id="PS50217">
    <property type="entry name" value="BZIP"/>
    <property type="match status" value="1"/>
</dbReference>
<evidence type="ECO:0000313" key="9">
    <source>
        <dbReference type="EMBL" id="OWM82080.1"/>
    </source>
</evidence>
<evidence type="ECO:0000256" key="3">
    <source>
        <dbReference type="ARBA" id="ARBA00023125"/>
    </source>
</evidence>
<dbReference type="SMART" id="SM00338">
    <property type="entry name" value="BRLZ"/>
    <property type="match status" value="1"/>
</dbReference>
<dbReference type="GO" id="GO:0005634">
    <property type="term" value="C:nucleus"/>
    <property type="evidence" value="ECO:0007669"/>
    <property type="project" value="UniProtKB-SubCell"/>
</dbReference>
<keyword evidence="4" id="KW-0804">Transcription</keyword>
<feature type="chain" id="PRO_5044569127" evidence="7">
    <location>
        <begin position="23"/>
        <end position="212"/>
    </location>
</feature>
<dbReference type="Proteomes" id="UP000515151">
    <property type="component" value="Chromosome 5"/>
</dbReference>
<dbReference type="EMBL" id="MTKT01002011">
    <property type="protein sequence ID" value="OWM82080.1"/>
    <property type="molecule type" value="Genomic_DNA"/>
</dbReference>
<dbReference type="FunFam" id="1.20.5.170:FF:000020">
    <property type="entry name" value="BZIP transcription factor"/>
    <property type="match status" value="1"/>
</dbReference>
<dbReference type="Gene3D" id="1.20.5.170">
    <property type="match status" value="1"/>
</dbReference>
<evidence type="ECO:0000256" key="4">
    <source>
        <dbReference type="ARBA" id="ARBA00023163"/>
    </source>
</evidence>
<dbReference type="OrthoDB" id="551672at2759"/>
<evidence type="ECO:0000256" key="7">
    <source>
        <dbReference type="SAM" id="SignalP"/>
    </source>
</evidence>
<dbReference type="InterPro" id="IPR004827">
    <property type="entry name" value="bZIP"/>
</dbReference>
<evidence type="ECO:0000256" key="6">
    <source>
        <dbReference type="SAM" id="MobiDB-lite"/>
    </source>
</evidence>
<dbReference type="CDD" id="cd14702">
    <property type="entry name" value="bZIP_plant_GBF1"/>
    <property type="match status" value="1"/>
</dbReference>
<dbReference type="Proteomes" id="UP000197138">
    <property type="component" value="Unassembled WGS sequence"/>
</dbReference>
<evidence type="ECO:0000256" key="5">
    <source>
        <dbReference type="ARBA" id="ARBA00023242"/>
    </source>
</evidence>
<dbReference type="Pfam" id="PF00170">
    <property type="entry name" value="bZIP_1"/>
    <property type="match status" value="1"/>
</dbReference>
<feature type="compositionally biased region" description="Low complexity" evidence="6">
    <location>
        <begin position="80"/>
        <end position="89"/>
    </location>
</feature>
<evidence type="ECO:0000259" key="8">
    <source>
        <dbReference type="PROSITE" id="PS50217"/>
    </source>
</evidence>
<keyword evidence="3" id="KW-0238">DNA-binding</keyword>
<evidence type="ECO:0000313" key="10">
    <source>
        <dbReference type="Proteomes" id="UP000197138"/>
    </source>
</evidence>
<evidence type="ECO:0000313" key="11">
    <source>
        <dbReference type="Proteomes" id="UP000515151"/>
    </source>
</evidence>
<evidence type="ECO:0000313" key="12">
    <source>
        <dbReference type="RefSeq" id="XP_031395606.1"/>
    </source>
</evidence>
<keyword evidence="7" id="KW-0732">Signal</keyword>
<evidence type="ECO:0000256" key="2">
    <source>
        <dbReference type="ARBA" id="ARBA00023015"/>
    </source>
</evidence>